<keyword evidence="1" id="KW-0489">Methyltransferase</keyword>
<evidence type="ECO:0000313" key="4">
    <source>
        <dbReference type="Proteomes" id="UP001642484"/>
    </source>
</evidence>
<sequence>MVGRELDGLEHTTMYAAGFPCQPFSRLRRSTTHFDEPGGEILDECLDALKRVRPLVGVLENVYGLMDVWDQVREKITNAGIRKAYFVCHIKMCPSKLGEPVTRRRVYMLFLRKNLS</sequence>
<evidence type="ECO:0000313" key="3">
    <source>
        <dbReference type="EMBL" id="CAK9074429.1"/>
    </source>
</evidence>
<dbReference type="InterPro" id="IPR029063">
    <property type="entry name" value="SAM-dependent_MTases_sf"/>
</dbReference>
<name>A0ABP0PF16_9DINO</name>
<proteinExistence type="predicted"/>
<reference evidence="3 4" key="1">
    <citation type="submission" date="2024-02" db="EMBL/GenBank/DDBJ databases">
        <authorList>
            <person name="Chen Y."/>
            <person name="Shah S."/>
            <person name="Dougan E. K."/>
            <person name="Thang M."/>
            <person name="Chan C."/>
        </authorList>
    </citation>
    <scope>NUCLEOTIDE SEQUENCE [LARGE SCALE GENOMIC DNA]</scope>
</reference>
<organism evidence="3 4">
    <name type="scientific">Durusdinium trenchii</name>
    <dbReference type="NCBI Taxonomy" id="1381693"/>
    <lineage>
        <taxon>Eukaryota</taxon>
        <taxon>Sar</taxon>
        <taxon>Alveolata</taxon>
        <taxon>Dinophyceae</taxon>
        <taxon>Suessiales</taxon>
        <taxon>Symbiodiniaceae</taxon>
        <taxon>Durusdinium</taxon>
    </lineage>
</organism>
<dbReference type="Gene3D" id="3.40.50.150">
    <property type="entry name" value="Vaccinia Virus protein VP39"/>
    <property type="match status" value="1"/>
</dbReference>
<dbReference type="Pfam" id="PF00145">
    <property type="entry name" value="DNA_methylase"/>
    <property type="match status" value="1"/>
</dbReference>
<dbReference type="SUPFAM" id="SSF53335">
    <property type="entry name" value="S-adenosyl-L-methionine-dependent methyltransferases"/>
    <property type="match status" value="1"/>
</dbReference>
<protein>
    <recommendedName>
        <fullName evidence="5">DNA (cytosine-5-)-methyltransferase</fullName>
    </recommendedName>
</protein>
<accession>A0ABP0PF16</accession>
<dbReference type="EMBL" id="CAXAMN010023017">
    <property type="protein sequence ID" value="CAK9074429.1"/>
    <property type="molecule type" value="Genomic_DNA"/>
</dbReference>
<dbReference type="Proteomes" id="UP001642484">
    <property type="component" value="Unassembled WGS sequence"/>
</dbReference>
<evidence type="ECO:0000256" key="1">
    <source>
        <dbReference type="ARBA" id="ARBA00022603"/>
    </source>
</evidence>
<evidence type="ECO:0008006" key="5">
    <source>
        <dbReference type="Google" id="ProtNLM"/>
    </source>
</evidence>
<dbReference type="InterPro" id="IPR001525">
    <property type="entry name" value="C5_MeTfrase"/>
</dbReference>
<comment type="caution">
    <text evidence="3">The sequence shown here is derived from an EMBL/GenBank/DDBJ whole genome shotgun (WGS) entry which is preliminary data.</text>
</comment>
<evidence type="ECO:0000256" key="2">
    <source>
        <dbReference type="ARBA" id="ARBA00022679"/>
    </source>
</evidence>
<keyword evidence="2" id="KW-0808">Transferase</keyword>
<gene>
    <name evidence="3" type="ORF">CCMP2556_LOCUS36671</name>
</gene>
<keyword evidence="4" id="KW-1185">Reference proteome</keyword>